<accession>A0A8H4RR68</accession>
<reference evidence="4 5" key="1">
    <citation type="submission" date="2020-03" db="EMBL/GenBank/DDBJ databases">
        <title>Draft Genome Sequence of Cudoniella acicularis.</title>
        <authorList>
            <person name="Buettner E."/>
            <person name="Kellner H."/>
        </authorList>
    </citation>
    <scope>NUCLEOTIDE SEQUENCE [LARGE SCALE GENOMIC DNA]</scope>
    <source>
        <strain evidence="4 5">DSM 108380</strain>
    </source>
</reference>
<evidence type="ECO:0000313" key="5">
    <source>
        <dbReference type="Proteomes" id="UP000566819"/>
    </source>
</evidence>
<evidence type="ECO:0008006" key="6">
    <source>
        <dbReference type="Google" id="ProtNLM"/>
    </source>
</evidence>
<evidence type="ECO:0000313" key="4">
    <source>
        <dbReference type="EMBL" id="KAF4634148.1"/>
    </source>
</evidence>
<gene>
    <name evidence="4" type="ORF">G7Y89_g3964</name>
</gene>
<evidence type="ECO:0000256" key="2">
    <source>
        <dbReference type="ARBA" id="ARBA00006727"/>
    </source>
</evidence>
<feature type="transmembrane region" description="Helical" evidence="3">
    <location>
        <begin position="59"/>
        <end position="79"/>
    </location>
</feature>
<feature type="transmembrane region" description="Helical" evidence="3">
    <location>
        <begin position="20"/>
        <end position="38"/>
    </location>
</feature>
<feature type="transmembrane region" description="Helical" evidence="3">
    <location>
        <begin position="278"/>
        <end position="296"/>
    </location>
</feature>
<evidence type="ECO:0000256" key="3">
    <source>
        <dbReference type="SAM" id="Phobius"/>
    </source>
</evidence>
<dbReference type="OrthoDB" id="6499973at2759"/>
<dbReference type="SUPFAM" id="SSF103473">
    <property type="entry name" value="MFS general substrate transporter"/>
    <property type="match status" value="1"/>
</dbReference>
<dbReference type="InterPro" id="IPR050327">
    <property type="entry name" value="Proton-linked_MCT"/>
</dbReference>
<dbReference type="EMBL" id="JAAMPI010000205">
    <property type="protein sequence ID" value="KAF4634148.1"/>
    <property type="molecule type" value="Genomic_DNA"/>
</dbReference>
<sequence length="842" mass="94223">MTAEENDSTADEKYEEEDTAWLQVLMAHLLLANTWGYINSFSIFEDYYILLFQRSPSEISWVGSLQIFLTFFLGTFSGMALDAGLYRYILFIGPFLQVLGILITSFSNQYWQLIIMQGIVQGVGDGLLFCPTIAILSTYFNKKRSMAIALAGCGAATGGIIFPVIAQQLLPRIGFSWTLRVMGLVVAINGITANIYSRTRIIHKTSGPLFDWRAFKSARYTMFSLAIFLISTFAREVIHVSTLTSRTILIIMNAVGIPGRIIPAILADGYFGPAIGSAKTLVPVVLCTTIILYCWIAVKTMAALVPFVVFYGVSAGIQSLFPAALSSLTEDPRQMGVRMGMIFSIAGIGSLAGPPIAGAFVTMDKENFLYAQIFAGTTMLLGGLILLAEQFTGNLSIDLLIEVAEWVGTDSHDKQTGSLTIRGAYSLAQLSRCSRRWNRAAEHVLLRVSHLSQASQYALPGMLKRFMANYRFAAPIKKFTCNCSWEQTLDMSRYTEEDFKACEQRIGTISIPAKDITLWATSIRAGEWDAVTALLLSFLFNLEELEVTIRDPPSSVWPNRFHLRNAAKFETHGEQPRSFLDRLHSLSVACSAESDSDLSFITVLPYLSLASIDSLSIDRLSERTIYHPPLESKITSVKSLALHRCLASATRLHSFFQDFTALERLYYDVGKRHYADYAFLEIFTASIAHLAPCLKELVVLNDFQWLPEIGWFSQDSITLWPLPQLHQLQTLVVFSSFLFNKIRGRLESRDNLALLLPRNLQKLELRGCRDGVIQHLVDIQSDVPRRLPALREIVLEFVQRGPDADYQYHGYQVEIADKLTMALRSIEVDIVFKLVKFPDEGA</sequence>
<dbReference type="GO" id="GO:0016020">
    <property type="term" value="C:membrane"/>
    <property type="evidence" value="ECO:0007669"/>
    <property type="project" value="UniProtKB-SubCell"/>
</dbReference>
<feature type="transmembrane region" description="Helical" evidence="3">
    <location>
        <begin position="85"/>
        <end position="106"/>
    </location>
</feature>
<feature type="transmembrane region" description="Helical" evidence="3">
    <location>
        <begin position="303"/>
        <end position="321"/>
    </location>
</feature>
<dbReference type="SUPFAM" id="SSF52047">
    <property type="entry name" value="RNI-like"/>
    <property type="match status" value="1"/>
</dbReference>
<comment type="subcellular location">
    <subcellularLocation>
        <location evidence="1">Membrane</location>
        <topology evidence="1">Multi-pass membrane protein</topology>
    </subcellularLocation>
</comment>
<feature type="transmembrane region" description="Helical" evidence="3">
    <location>
        <begin position="341"/>
        <end position="361"/>
    </location>
</feature>
<proteinExistence type="inferred from homology"/>
<dbReference type="Pfam" id="PF07690">
    <property type="entry name" value="MFS_1"/>
    <property type="match status" value="1"/>
</dbReference>
<comment type="caution">
    <text evidence="4">The sequence shown here is derived from an EMBL/GenBank/DDBJ whole genome shotgun (WGS) entry which is preliminary data.</text>
</comment>
<dbReference type="Gene3D" id="1.20.1250.20">
    <property type="entry name" value="MFS general substrate transporter like domains"/>
    <property type="match status" value="2"/>
</dbReference>
<feature type="transmembrane region" description="Helical" evidence="3">
    <location>
        <begin position="118"/>
        <end position="140"/>
    </location>
</feature>
<protein>
    <recommendedName>
        <fullName evidence="6">Major facilitator superfamily (MFS) profile domain-containing protein</fullName>
    </recommendedName>
</protein>
<dbReference type="AlphaFoldDB" id="A0A8H4RR68"/>
<keyword evidence="3" id="KW-1133">Transmembrane helix</keyword>
<dbReference type="InterPro" id="IPR036259">
    <property type="entry name" value="MFS_trans_sf"/>
</dbReference>
<feature type="transmembrane region" description="Helical" evidence="3">
    <location>
        <begin position="177"/>
        <end position="197"/>
    </location>
</feature>
<keyword evidence="3" id="KW-0812">Transmembrane</keyword>
<dbReference type="Proteomes" id="UP000566819">
    <property type="component" value="Unassembled WGS sequence"/>
</dbReference>
<keyword evidence="5" id="KW-1185">Reference proteome</keyword>
<feature type="transmembrane region" description="Helical" evidence="3">
    <location>
        <begin position="217"/>
        <end position="235"/>
    </location>
</feature>
<evidence type="ECO:0000256" key="1">
    <source>
        <dbReference type="ARBA" id="ARBA00004141"/>
    </source>
</evidence>
<organism evidence="4 5">
    <name type="scientific">Cudoniella acicularis</name>
    <dbReference type="NCBI Taxonomy" id="354080"/>
    <lineage>
        <taxon>Eukaryota</taxon>
        <taxon>Fungi</taxon>
        <taxon>Dikarya</taxon>
        <taxon>Ascomycota</taxon>
        <taxon>Pezizomycotina</taxon>
        <taxon>Leotiomycetes</taxon>
        <taxon>Helotiales</taxon>
        <taxon>Tricladiaceae</taxon>
        <taxon>Cudoniella</taxon>
    </lineage>
</organism>
<dbReference type="PANTHER" id="PTHR11360">
    <property type="entry name" value="MONOCARBOXYLATE TRANSPORTER"/>
    <property type="match status" value="1"/>
</dbReference>
<feature type="transmembrane region" description="Helical" evidence="3">
    <location>
        <begin position="146"/>
        <end position="165"/>
    </location>
</feature>
<dbReference type="PANTHER" id="PTHR11360:SF130">
    <property type="entry name" value="MAJOR FACILITATOR SUPERFAMILY (MFS) PROFILE DOMAIN-CONTAINING PROTEIN-RELATED"/>
    <property type="match status" value="1"/>
</dbReference>
<comment type="similarity">
    <text evidence="2">Belongs to the major facilitator superfamily. Monocarboxylate porter (TC 2.A.1.13) family.</text>
</comment>
<name>A0A8H4RR68_9HELO</name>
<keyword evidence="3" id="KW-0472">Membrane</keyword>
<dbReference type="InterPro" id="IPR011701">
    <property type="entry name" value="MFS"/>
</dbReference>
<feature type="transmembrane region" description="Helical" evidence="3">
    <location>
        <begin position="368"/>
        <end position="388"/>
    </location>
</feature>
<dbReference type="GO" id="GO:0022857">
    <property type="term" value="F:transmembrane transporter activity"/>
    <property type="evidence" value="ECO:0007669"/>
    <property type="project" value="InterPro"/>
</dbReference>